<proteinExistence type="predicted"/>
<name>A0ACB7HTV4_MANES</name>
<protein>
    <submittedName>
        <fullName evidence="1">Uncharacterized protein</fullName>
    </submittedName>
</protein>
<organism evidence="1 2">
    <name type="scientific">Manihot esculenta</name>
    <name type="common">Cassava</name>
    <name type="synonym">Jatropha manihot</name>
    <dbReference type="NCBI Taxonomy" id="3983"/>
    <lineage>
        <taxon>Eukaryota</taxon>
        <taxon>Viridiplantae</taxon>
        <taxon>Streptophyta</taxon>
        <taxon>Embryophyta</taxon>
        <taxon>Tracheophyta</taxon>
        <taxon>Spermatophyta</taxon>
        <taxon>Magnoliopsida</taxon>
        <taxon>eudicotyledons</taxon>
        <taxon>Gunneridae</taxon>
        <taxon>Pentapetalae</taxon>
        <taxon>rosids</taxon>
        <taxon>fabids</taxon>
        <taxon>Malpighiales</taxon>
        <taxon>Euphorbiaceae</taxon>
        <taxon>Crotonoideae</taxon>
        <taxon>Manihoteae</taxon>
        <taxon>Manihot</taxon>
    </lineage>
</organism>
<accession>A0ACB7HTV4</accession>
<dbReference type="Proteomes" id="UP000091857">
    <property type="component" value="Chromosome 4"/>
</dbReference>
<sequence length="78" mass="8575">MGRSTIAERSLVSCMLPGCFVHPPRLSSIINFILPYLHSLIDASGSTTAVSVNLALVKSAGSMKKWHHQKYHNLVDLQ</sequence>
<evidence type="ECO:0000313" key="2">
    <source>
        <dbReference type="Proteomes" id="UP000091857"/>
    </source>
</evidence>
<reference evidence="2" key="1">
    <citation type="journal article" date="2016" name="Nat. Biotechnol.">
        <title>Sequencing wild and cultivated cassava and related species reveals extensive interspecific hybridization and genetic diversity.</title>
        <authorList>
            <person name="Bredeson J.V."/>
            <person name="Lyons J.B."/>
            <person name="Prochnik S.E."/>
            <person name="Wu G.A."/>
            <person name="Ha C.M."/>
            <person name="Edsinger-Gonzales E."/>
            <person name="Grimwood J."/>
            <person name="Schmutz J."/>
            <person name="Rabbi I.Y."/>
            <person name="Egesi C."/>
            <person name="Nauluvula P."/>
            <person name="Lebot V."/>
            <person name="Ndunguru J."/>
            <person name="Mkamilo G."/>
            <person name="Bart R.S."/>
            <person name="Setter T.L."/>
            <person name="Gleadow R.M."/>
            <person name="Kulakow P."/>
            <person name="Ferguson M.E."/>
            <person name="Rounsley S."/>
            <person name="Rokhsar D.S."/>
        </authorList>
    </citation>
    <scope>NUCLEOTIDE SEQUENCE [LARGE SCALE GENOMIC DNA]</scope>
    <source>
        <strain evidence="2">cv. AM560-2</strain>
    </source>
</reference>
<comment type="caution">
    <text evidence="1">The sequence shown here is derived from an EMBL/GenBank/DDBJ whole genome shotgun (WGS) entry which is preliminary data.</text>
</comment>
<gene>
    <name evidence="1" type="ORF">MANES_04G093950v8</name>
</gene>
<evidence type="ECO:0000313" key="1">
    <source>
        <dbReference type="EMBL" id="KAG8656062.1"/>
    </source>
</evidence>
<dbReference type="EMBL" id="CM004390">
    <property type="protein sequence ID" value="KAG8656062.1"/>
    <property type="molecule type" value="Genomic_DNA"/>
</dbReference>
<keyword evidence="2" id="KW-1185">Reference proteome</keyword>